<comment type="caution">
    <text evidence="2">The sequence shown here is derived from an EMBL/GenBank/DDBJ whole genome shotgun (WGS) entry which is preliminary data.</text>
</comment>
<proteinExistence type="predicted"/>
<feature type="transmembrane region" description="Helical" evidence="1">
    <location>
        <begin position="12"/>
        <end position="32"/>
    </location>
</feature>
<dbReference type="RefSeq" id="WP_035726125.1">
    <property type="nucleotide sequence ID" value="NZ_BAVS01000049.1"/>
</dbReference>
<dbReference type="OrthoDB" id="1975037at2"/>
<protein>
    <submittedName>
        <fullName evidence="2">Transcriptional regulator</fullName>
    </submittedName>
</protein>
<keyword evidence="1" id="KW-0812">Transmembrane</keyword>
<dbReference type="Proteomes" id="UP000019102">
    <property type="component" value="Unassembled WGS sequence"/>
</dbReference>
<evidence type="ECO:0000313" key="2">
    <source>
        <dbReference type="EMBL" id="GAE95315.1"/>
    </source>
</evidence>
<gene>
    <name evidence="2" type="ORF">JCM21714_4537</name>
</gene>
<reference evidence="2 3" key="1">
    <citation type="journal article" date="2014" name="Genome Announc.">
        <title>Draft Genome Sequence of the Boron-Tolerant and Moderately Halotolerant Bacterium Gracilibacillus boraciitolerans JCM 21714T.</title>
        <authorList>
            <person name="Ahmed I."/>
            <person name="Oshima K."/>
            <person name="Suda W."/>
            <person name="Kitamura K."/>
            <person name="Iida T."/>
            <person name="Ohmori Y."/>
            <person name="Fujiwara T."/>
            <person name="Hattori M."/>
            <person name="Ohkuma M."/>
        </authorList>
    </citation>
    <scope>NUCLEOTIDE SEQUENCE [LARGE SCALE GENOMIC DNA]</scope>
    <source>
        <strain evidence="2 3">JCM 21714</strain>
    </source>
</reference>
<evidence type="ECO:0000313" key="3">
    <source>
        <dbReference type="Proteomes" id="UP000019102"/>
    </source>
</evidence>
<sequence length="251" mass="29074">MERLESSKIFRRFLISYLVILIIPMVAGFISYQVSINTAEKYATINSRQVLNQSKKILEQSLDEIDRFVLQLSLDRDLNILLKKKLLKKKRIVTTLMQLDNKLSSYATTNEFLGDLYIYLKNSELIVTPGSVYYRPYHFYENGNYPDMTMLEWEEAILNNERQIIPSKLYMQGDASANVITYVQPLPMSDVTDHKGSIIIPIKNHLLNNLIEGVEQQFNGWAFILDENHQLITATGIDEAKIDPLKEKSYK</sequence>
<keyword evidence="1" id="KW-0472">Membrane</keyword>
<organism evidence="2 3">
    <name type="scientific">Gracilibacillus boraciitolerans JCM 21714</name>
    <dbReference type="NCBI Taxonomy" id="1298598"/>
    <lineage>
        <taxon>Bacteria</taxon>
        <taxon>Bacillati</taxon>
        <taxon>Bacillota</taxon>
        <taxon>Bacilli</taxon>
        <taxon>Bacillales</taxon>
        <taxon>Bacillaceae</taxon>
        <taxon>Gracilibacillus</taxon>
    </lineage>
</organism>
<evidence type="ECO:0000256" key="1">
    <source>
        <dbReference type="SAM" id="Phobius"/>
    </source>
</evidence>
<dbReference type="AlphaFoldDB" id="W4VPL0"/>
<accession>W4VPL0</accession>
<dbReference type="STRING" id="1298598.JCM21714_4537"/>
<dbReference type="eggNOG" id="COG2207">
    <property type="taxonomic scope" value="Bacteria"/>
</dbReference>
<keyword evidence="3" id="KW-1185">Reference proteome</keyword>
<keyword evidence="1" id="KW-1133">Transmembrane helix</keyword>
<name>W4VPL0_9BACI</name>
<dbReference type="EMBL" id="BAVS01000049">
    <property type="protein sequence ID" value="GAE95315.1"/>
    <property type="molecule type" value="Genomic_DNA"/>
</dbReference>